<keyword evidence="2" id="KW-0378">Hydrolase</keyword>
<dbReference type="PANTHER" id="PTHR16222">
    <property type="entry name" value="ADP-RIBOSYLGLYCOHYDROLASE"/>
    <property type="match status" value="1"/>
</dbReference>
<comment type="similarity">
    <text evidence="1">Belongs to the ADP-ribosylglycohydrolase family.</text>
</comment>
<dbReference type="SUPFAM" id="SSF101478">
    <property type="entry name" value="ADP-ribosylglycohydrolase"/>
    <property type="match status" value="1"/>
</dbReference>
<dbReference type="Pfam" id="PF03747">
    <property type="entry name" value="ADP_ribosyl_GH"/>
    <property type="match status" value="1"/>
</dbReference>
<feature type="binding site" evidence="3">
    <location>
        <position position="73"/>
    </location>
    <ligand>
        <name>Mg(2+)</name>
        <dbReference type="ChEBI" id="CHEBI:18420"/>
        <label>1</label>
    </ligand>
</feature>
<name>A0A0M0F7P8_CELCE</name>
<dbReference type="PANTHER" id="PTHR16222:SF24">
    <property type="entry name" value="ADP-RIBOSYLHYDROLASE ARH3"/>
    <property type="match status" value="1"/>
</dbReference>
<keyword evidence="3" id="KW-0479">Metal-binding</keyword>
<dbReference type="GO" id="GO:0046872">
    <property type="term" value="F:metal ion binding"/>
    <property type="evidence" value="ECO:0007669"/>
    <property type="project" value="UniProtKB-KW"/>
</dbReference>
<organism evidence="4 5">
    <name type="scientific">Cellulosimicrobium cellulans F16</name>
    <dbReference type="NCBI Taxonomy" id="1350482"/>
    <lineage>
        <taxon>Bacteria</taxon>
        <taxon>Bacillati</taxon>
        <taxon>Actinomycetota</taxon>
        <taxon>Actinomycetes</taxon>
        <taxon>Micrococcales</taxon>
        <taxon>Promicromonosporaceae</taxon>
        <taxon>Cellulosimicrobium</taxon>
    </lineage>
</organism>
<comment type="caution">
    <text evidence="4">The sequence shown here is derived from an EMBL/GenBank/DDBJ whole genome shotgun (WGS) entry which is preliminary data.</text>
</comment>
<feature type="binding site" evidence="3">
    <location>
        <position position="300"/>
    </location>
    <ligand>
        <name>Mg(2+)</name>
        <dbReference type="ChEBI" id="CHEBI:18420"/>
        <label>1</label>
    </ligand>
</feature>
<dbReference type="PATRIC" id="fig|1350482.3.peg.2362"/>
<dbReference type="AlphaFoldDB" id="A0A0M0F7P8"/>
<dbReference type="InterPro" id="IPR050792">
    <property type="entry name" value="ADP-ribosylglycohydrolase"/>
</dbReference>
<feature type="binding site" evidence="3">
    <location>
        <position position="74"/>
    </location>
    <ligand>
        <name>Mg(2+)</name>
        <dbReference type="ChEBI" id="CHEBI:18420"/>
        <label>1</label>
    </ligand>
</feature>
<evidence type="ECO:0000313" key="5">
    <source>
        <dbReference type="Proteomes" id="UP000037387"/>
    </source>
</evidence>
<dbReference type="RefSeq" id="WP_144425567.1">
    <property type="nucleotide sequence ID" value="NZ_KQ435290.1"/>
</dbReference>
<dbReference type="InterPro" id="IPR005502">
    <property type="entry name" value="Ribosyl_crysJ1"/>
</dbReference>
<keyword evidence="5" id="KW-1185">Reference proteome</keyword>
<dbReference type="InterPro" id="IPR036705">
    <property type="entry name" value="Ribosyl_crysJ1_sf"/>
</dbReference>
<evidence type="ECO:0000256" key="2">
    <source>
        <dbReference type="ARBA" id="ARBA00022801"/>
    </source>
</evidence>
<evidence type="ECO:0008006" key="6">
    <source>
        <dbReference type="Google" id="ProtNLM"/>
    </source>
</evidence>
<feature type="binding site" evidence="3">
    <location>
        <position position="299"/>
    </location>
    <ligand>
        <name>Mg(2+)</name>
        <dbReference type="ChEBI" id="CHEBI:18420"/>
        <label>1</label>
    </ligand>
</feature>
<dbReference type="Gene3D" id="1.10.4080.10">
    <property type="entry name" value="ADP-ribosylation/Crystallin J1"/>
    <property type="match status" value="1"/>
</dbReference>
<accession>A0A0M0F7P8</accession>
<protein>
    <recommendedName>
        <fullName evidence="6">ADP-ribosylglycohydrolase</fullName>
    </recommendedName>
</protein>
<feature type="binding site" evidence="3">
    <location>
        <position position="72"/>
    </location>
    <ligand>
        <name>Mg(2+)</name>
        <dbReference type="ChEBI" id="CHEBI:18420"/>
        <label>1</label>
    </ligand>
</feature>
<dbReference type="Proteomes" id="UP000037387">
    <property type="component" value="Unassembled WGS sequence"/>
</dbReference>
<gene>
    <name evidence="4" type="ORF">M768_11725</name>
</gene>
<dbReference type="EMBL" id="ATNL01000008">
    <property type="protein sequence ID" value="KON73604.1"/>
    <property type="molecule type" value="Genomic_DNA"/>
</dbReference>
<comment type="cofactor">
    <cofactor evidence="3">
        <name>Mg(2+)</name>
        <dbReference type="ChEBI" id="CHEBI:18420"/>
    </cofactor>
    <text evidence="3">Binds 2 magnesium ions per subunit.</text>
</comment>
<sequence length="458" mass="47289">MTTTPPPPSREPLDPLDHGLLDRASGVLLAQAAGDALGVPYEFAQPPGPGQPEAVAVMRGGGLGPYAPGEWSDDTQMSVCVARVTAAHDVLSPVPDAFGATPLDEVAAAFEAWRTGGATDVGAQTAAVLRDAAARRGPAATRLREASAALHAATGRTAGNGALMRTGVVGLVALDDRDATARAARAVAELTHTDPLAAESCVLWSEAVRVAVTEQRLDVRAGLDLLDPDAAARWSAWIADAERARPAADLRQNGFTVTALQAAWHAIATTSAPQGSTFAGRDHLAAALQAAVSIGGDTDTVAAIAGALLGALYGARAVPYEWAVAVHGWPGIARRQLTALARRTAQGGLVRAGALAPAGAEPVRTQFCPLCGTLVRWNPRYPRHVCAWCQADVTDEAGRAVSLTNVDLGGGYQAHYLDRSPASDAVRGGRVWIGGVEHQARDARFGGIVIEPLDDASS</sequence>
<evidence type="ECO:0000256" key="3">
    <source>
        <dbReference type="PIRSR" id="PIRSR605502-1"/>
    </source>
</evidence>
<reference evidence="4 5" key="1">
    <citation type="journal article" date="2015" name="Sci. Rep.">
        <title>Functional and structural properties of a novel cellulosome-like multienzyme complex: efficient glycoside hydrolysis of water-insoluble 7-xylosyl-10-deacetylpaclitaxel.</title>
        <authorList>
            <person name="Dou T.Y."/>
            <person name="Luan H.W."/>
            <person name="Ge G.B."/>
            <person name="Dong M.M."/>
            <person name="Zou H.F."/>
            <person name="He Y.Q."/>
            <person name="Cui P."/>
            <person name="Wang J.Y."/>
            <person name="Hao D.C."/>
            <person name="Yang S.L."/>
            <person name="Yang L."/>
        </authorList>
    </citation>
    <scope>NUCLEOTIDE SEQUENCE [LARGE SCALE GENOMIC DNA]</scope>
    <source>
        <strain evidence="4 5">F16</strain>
    </source>
</reference>
<proteinExistence type="inferred from homology"/>
<feature type="binding site" evidence="3">
    <location>
        <position position="297"/>
    </location>
    <ligand>
        <name>Mg(2+)</name>
        <dbReference type="ChEBI" id="CHEBI:18420"/>
        <label>1</label>
    </ligand>
</feature>
<evidence type="ECO:0000313" key="4">
    <source>
        <dbReference type="EMBL" id="KON73604.1"/>
    </source>
</evidence>
<dbReference type="GO" id="GO:0016787">
    <property type="term" value="F:hydrolase activity"/>
    <property type="evidence" value="ECO:0007669"/>
    <property type="project" value="UniProtKB-KW"/>
</dbReference>
<keyword evidence="3" id="KW-0460">Magnesium</keyword>
<evidence type="ECO:0000256" key="1">
    <source>
        <dbReference type="ARBA" id="ARBA00010702"/>
    </source>
</evidence>